<dbReference type="AlphaFoldDB" id="A0A396YTQ2"/>
<organism evidence="1 2">
    <name type="scientific">Leptospira stimsonii</name>
    <dbReference type="NCBI Taxonomy" id="2202203"/>
    <lineage>
        <taxon>Bacteria</taxon>
        <taxon>Pseudomonadati</taxon>
        <taxon>Spirochaetota</taxon>
        <taxon>Spirochaetia</taxon>
        <taxon>Leptospirales</taxon>
        <taxon>Leptospiraceae</taxon>
        <taxon>Leptospira</taxon>
    </lineage>
</organism>
<dbReference type="RefSeq" id="WP_118970675.1">
    <property type="nucleotide sequence ID" value="NZ_QHCT01000011.1"/>
</dbReference>
<dbReference type="EMBL" id="QHCT01000011">
    <property type="protein sequence ID" value="RHX84706.1"/>
    <property type="molecule type" value="Genomic_DNA"/>
</dbReference>
<proteinExistence type="predicted"/>
<comment type="caution">
    <text evidence="1">The sequence shown here is derived from an EMBL/GenBank/DDBJ whole genome shotgun (WGS) entry which is preliminary data.</text>
</comment>
<gene>
    <name evidence="1" type="ORF">DLM75_22055</name>
</gene>
<evidence type="ECO:0000313" key="2">
    <source>
        <dbReference type="Proteomes" id="UP000265798"/>
    </source>
</evidence>
<protein>
    <submittedName>
        <fullName evidence="1">Uncharacterized protein</fullName>
    </submittedName>
</protein>
<dbReference type="Proteomes" id="UP000265798">
    <property type="component" value="Unassembled WGS sequence"/>
</dbReference>
<dbReference type="OrthoDB" id="339953at2"/>
<reference evidence="2" key="1">
    <citation type="submission" date="2018-05" db="EMBL/GenBank/DDBJ databases">
        <title>Leptospira yasudae sp. nov. and Leptospira stimsonii sp. nov., two pathogenic species of the genus Leptospira isolated from environmental sources.</title>
        <authorList>
            <person name="Casanovas-Massana A."/>
            <person name="Hamond C."/>
            <person name="Santos L.A."/>
            <person name="Hacker K.P."/>
            <person name="Balassiano I."/>
            <person name="Medeiros M.A."/>
            <person name="Reis M.G."/>
            <person name="Ko A.I."/>
            <person name="Wunder E.A."/>
        </authorList>
    </citation>
    <scope>NUCLEOTIDE SEQUENCE [LARGE SCALE GENOMIC DNA]</scope>
    <source>
        <strain evidence="2">Yale</strain>
    </source>
</reference>
<evidence type="ECO:0000313" key="1">
    <source>
        <dbReference type="EMBL" id="RHX84706.1"/>
    </source>
</evidence>
<sequence>MSYNIQPYNEISIVLPGGGEFTLPIHVSTIGLHERLSKIQDKLELAIEQHTTAFNETNHVISELYESYKLLVLEDAVSFMDFCKDLTQYVSENDCTLFVKKQKEARKFGDRILTLLREKFQVTVFESEKHIAVLNRIPFFYPDFSHVFKFLNEIELATKRNPGESAVKK</sequence>
<accession>A0A396YTQ2</accession>
<name>A0A396YTQ2_9LEPT</name>